<reference evidence="3 4" key="1">
    <citation type="submission" date="2019-01" db="EMBL/GenBank/DDBJ databases">
        <title>Vibrio BEI176 sp. nov, a marine bacterium isolated from China: eastern marignal seas.</title>
        <authorList>
            <person name="Li B."/>
        </authorList>
    </citation>
    <scope>NUCLEOTIDE SEQUENCE [LARGE SCALE GENOMIC DNA]</scope>
    <source>
        <strain evidence="3 4">BEI176</strain>
    </source>
</reference>
<name>A0A4Y8WH97_9VIBR</name>
<evidence type="ECO:0000313" key="4">
    <source>
        <dbReference type="Proteomes" id="UP000297753"/>
    </source>
</evidence>
<dbReference type="PRINTS" id="PR00081">
    <property type="entry name" value="GDHRDH"/>
</dbReference>
<dbReference type="AlphaFoldDB" id="A0A4Y8WH97"/>
<dbReference type="Pfam" id="PF13561">
    <property type="entry name" value="adh_short_C2"/>
    <property type="match status" value="1"/>
</dbReference>
<dbReference type="Gene3D" id="3.40.50.720">
    <property type="entry name" value="NAD(P)-binding Rossmann-like Domain"/>
    <property type="match status" value="1"/>
</dbReference>
<dbReference type="SUPFAM" id="SSF51735">
    <property type="entry name" value="NAD(P)-binding Rossmann-fold domains"/>
    <property type="match status" value="1"/>
</dbReference>
<dbReference type="RefSeq" id="WP_134834878.1">
    <property type="nucleotide sequence ID" value="NZ_SATR01000008.1"/>
</dbReference>
<comment type="similarity">
    <text evidence="1">Belongs to the short-chain dehydrogenases/reductases (SDR) family.</text>
</comment>
<dbReference type="Proteomes" id="UP000297753">
    <property type="component" value="Unassembled WGS sequence"/>
</dbReference>
<dbReference type="PANTHER" id="PTHR43477">
    <property type="entry name" value="DIHYDROANTICAPSIN 7-DEHYDROGENASE"/>
    <property type="match status" value="1"/>
</dbReference>
<protein>
    <submittedName>
        <fullName evidence="3">Short chain dehydrogenase</fullName>
    </submittedName>
</protein>
<accession>A0A4Y8WH97</accession>
<evidence type="ECO:0000256" key="1">
    <source>
        <dbReference type="ARBA" id="ARBA00006484"/>
    </source>
</evidence>
<sequence>MKILAIGANGIIGRAVTNVLSNQHEVVAVGHSQGELTVDIEDITSIQALFEKVGQVDAIISMAGNGGMGSIAEMPSSGYATVLNNKLMGQVNIVRVGMEYLNEGGSITLTSGQASNYPIQGTAAIAIGVAGINAFVGVAALEFEQGKRINAVSPSFVKETLEQWGADSSAGIPADDVAGFYQQSVEGTETGKVYNAVLANN</sequence>
<dbReference type="InterPro" id="IPR002347">
    <property type="entry name" value="SDR_fam"/>
</dbReference>
<proteinExistence type="inferred from homology"/>
<comment type="caution">
    <text evidence="3">The sequence shown here is derived from an EMBL/GenBank/DDBJ whole genome shotgun (WGS) entry which is preliminary data.</text>
</comment>
<dbReference type="EMBL" id="SATR01000008">
    <property type="protein sequence ID" value="TFH92179.1"/>
    <property type="molecule type" value="Genomic_DNA"/>
</dbReference>
<dbReference type="NCBIfam" id="NF005754">
    <property type="entry name" value="PRK07578.1"/>
    <property type="match status" value="1"/>
</dbReference>
<dbReference type="PANTHER" id="PTHR43477:SF1">
    <property type="entry name" value="DIHYDROANTICAPSIN 7-DEHYDROGENASE"/>
    <property type="match status" value="1"/>
</dbReference>
<dbReference type="CDD" id="cd11731">
    <property type="entry name" value="Lin1944_like_SDR_c"/>
    <property type="match status" value="1"/>
</dbReference>
<gene>
    <name evidence="3" type="ORF">ELS82_07120</name>
</gene>
<evidence type="ECO:0000256" key="2">
    <source>
        <dbReference type="ARBA" id="ARBA00023002"/>
    </source>
</evidence>
<organism evidence="3 4">
    <name type="scientific">Vibrio ouci</name>
    <dbReference type="NCBI Taxonomy" id="2499078"/>
    <lineage>
        <taxon>Bacteria</taxon>
        <taxon>Pseudomonadati</taxon>
        <taxon>Pseudomonadota</taxon>
        <taxon>Gammaproteobacteria</taxon>
        <taxon>Vibrionales</taxon>
        <taxon>Vibrionaceae</taxon>
        <taxon>Vibrio</taxon>
    </lineage>
</organism>
<dbReference type="InterPro" id="IPR051122">
    <property type="entry name" value="SDR_DHRS6-like"/>
</dbReference>
<keyword evidence="4" id="KW-1185">Reference proteome</keyword>
<evidence type="ECO:0000313" key="3">
    <source>
        <dbReference type="EMBL" id="TFH92179.1"/>
    </source>
</evidence>
<dbReference type="InterPro" id="IPR036291">
    <property type="entry name" value="NAD(P)-bd_dom_sf"/>
</dbReference>
<dbReference type="GO" id="GO:0016491">
    <property type="term" value="F:oxidoreductase activity"/>
    <property type="evidence" value="ECO:0007669"/>
    <property type="project" value="UniProtKB-KW"/>
</dbReference>
<dbReference type="OrthoDB" id="9787486at2"/>
<keyword evidence="2" id="KW-0560">Oxidoreductase</keyword>